<evidence type="ECO:0000313" key="6">
    <source>
        <dbReference type="Proteomes" id="UP000326464"/>
    </source>
</evidence>
<dbReference type="RefSeq" id="WP_152811915.1">
    <property type="nucleotide sequence ID" value="NZ_VJXX01000001.1"/>
</dbReference>
<dbReference type="InterPro" id="IPR051052">
    <property type="entry name" value="Diverse_substrate_MTase"/>
</dbReference>
<accession>A0A7X1TMF2</accession>
<evidence type="ECO:0000313" key="5">
    <source>
        <dbReference type="EMBL" id="MPY09491.1"/>
    </source>
</evidence>
<protein>
    <submittedName>
        <fullName evidence="5">Class I SAM-dependent methyltransferase</fullName>
    </submittedName>
</protein>
<dbReference type="AlphaFoldDB" id="A0A7X1TMF2"/>
<dbReference type="PANTHER" id="PTHR44942">
    <property type="entry name" value="METHYLTRANSF_11 DOMAIN-CONTAINING PROTEIN"/>
    <property type="match status" value="1"/>
</dbReference>
<evidence type="ECO:0000256" key="1">
    <source>
        <dbReference type="ARBA" id="ARBA00008361"/>
    </source>
</evidence>
<dbReference type="OrthoDB" id="9797252at2"/>
<feature type="domain" description="Methyltransferase type 11" evidence="4">
    <location>
        <begin position="50"/>
        <end position="139"/>
    </location>
</feature>
<gene>
    <name evidence="5" type="ORF">FNH21_01930</name>
</gene>
<keyword evidence="2 5" id="KW-0489">Methyltransferase</keyword>
<dbReference type="CDD" id="cd02440">
    <property type="entry name" value="AdoMet_MTases"/>
    <property type="match status" value="1"/>
</dbReference>
<dbReference type="SUPFAM" id="SSF53335">
    <property type="entry name" value="S-adenosyl-L-methionine-dependent methyltransferases"/>
    <property type="match status" value="1"/>
</dbReference>
<reference evidence="6" key="1">
    <citation type="submission" date="2019-07" db="EMBL/GenBank/DDBJ databases">
        <title>Arthrobacter KR32 sp. nov., isolated from mountain cheese made of cows milk.</title>
        <authorList>
            <person name="Flegler A."/>
        </authorList>
    </citation>
    <scope>NUCLEOTIDE SEQUENCE [LARGE SCALE GENOMIC DNA]</scope>
    <source>
        <strain evidence="6">KR32</strain>
    </source>
</reference>
<organism evidence="5 6">
    <name type="scientific">Arthrobacter bussei</name>
    <dbReference type="NCBI Taxonomy" id="2594179"/>
    <lineage>
        <taxon>Bacteria</taxon>
        <taxon>Bacillati</taxon>
        <taxon>Actinomycetota</taxon>
        <taxon>Actinomycetes</taxon>
        <taxon>Micrococcales</taxon>
        <taxon>Micrococcaceae</taxon>
        <taxon>Arthrobacter</taxon>
    </lineage>
</organism>
<dbReference type="PANTHER" id="PTHR44942:SF4">
    <property type="entry name" value="METHYLTRANSFERASE TYPE 11 DOMAIN-CONTAINING PROTEIN"/>
    <property type="match status" value="1"/>
</dbReference>
<sequence>MSIGPRLDDDRRRELAGAYLSGAGRYDRVRPGYPPAVADWIVPADARQAVDVGAGTGLFTRDLVERGIEATAIDPSEDMLAVLATHLPEVPAVVGTAEHTGLPRSSADLLVLAQTWHWCDHAATVREAARVLRPGGRLAVVWNQLDVSLPWVHRLSRIMHAGDVFSPEDRPSFGPSFGPSEELLVHWTQELAVEDVVDLARSRSYYRRASPALRSRVETNLSWYLTDYLAFRPGAVLRLPYYTHAWRANLPLP</sequence>
<dbReference type="Pfam" id="PF08241">
    <property type="entry name" value="Methyltransf_11"/>
    <property type="match status" value="1"/>
</dbReference>
<dbReference type="InterPro" id="IPR029063">
    <property type="entry name" value="SAM-dependent_MTases_sf"/>
</dbReference>
<proteinExistence type="inferred from homology"/>
<evidence type="ECO:0000259" key="4">
    <source>
        <dbReference type="Pfam" id="PF08241"/>
    </source>
</evidence>
<dbReference type="EMBL" id="VJXX01000001">
    <property type="protein sequence ID" value="MPY09491.1"/>
    <property type="molecule type" value="Genomic_DNA"/>
</dbReference>
<dbReference type="InterPro" id="IPR013216">
    <property type="entry name" value="Methyltransf_11"/>
</dbReference>
<evidence type="ECO:0000256" key="3">
    <source>
        <dbReference type="ARBA" id="ARBA00022679"/>
    </source>
</evidence>
<comment type="similarity">
    <text evidence="1">Belongs to the methyltransferase superfamily.</text>
</comment>
<dbReference type="GO" id="GO:0032259">
    <property type="term" value="P:methylation"/>
    <property type="evidence" value="ECO:0007669"/>
    <property type="project" value="UniProtKB-KW"/>
</dbReference>
<name>A0A7X1TMF2_9MICC</name>
<comment type="caution">
    <text evidence="5">The sequence shown here is derived from an EMBL/GenBank/DDBJ whole genome shotgun (WGS) entry which is preliminary data.</text>
</comment>
<dbReference type="GO" id="GO:0008757">
    <property type="term" value="F:S-adenosylmethionine-dependent methyltransferase activity"/>
    <property type="evidence" value="ECO:0007669"/>
    <property type="project" value="InterPro"/>
</dbReference>
<dbReference type="Proteomes" id="UP000326464">
    <property type="component" value="Unassembled WGS sequence"/>
</dbReference>
<keyword evidence="6" id="KW-1185">Reference proteome</keyword>
<keyword evidence="3 5" id="KW-0808">Transferase</keyword>
<dbReference type="Gene3D" id="3.40.50.150">
    <property type="entry name" value="Vaccinia Virus protein VP39"/>
    <property type="match status" value="1"/>
</dbReference>
<evidence type="ECO:0000256" key="2">
    <source>
        <dbReference type="ARBA" id="ARBA00022603"/>
    </source>
</evidence>